<dbReference type="PANTHER" id="PTHR30566">
    <property type="entry name" value="YNAI-RELATED MECHANOSENSITIVE ION CHANNEL"/>
    <property type="match status" value="1"/>
</dbReference>
<dbReference type="InterPro" id="IPR049142">
    <property type="entry name" value="MS_channel_1st"/>
</dbReference>
<evidence type="ECO:0000313" key="11">
    <source>
        <dbReference type="EMBL" id="HIS82884.1"/>
    </source>
</evidence>
<dbReference type="Pfam" id="PF21088">
    <property type="entry name" value="MS_channel_1st"/>
    <property type="match status" value="1"/>
</dbReference>
<dbReference type="GO" id="GO:0055085">
    <property type="term" value="P:transmembrane transport"/>
    <property type="evidence" value="ECO:0007669"/>
    <property type="project" value="InterPro"/>
</dbReference>
<feature type="domain" description="Mechanosensitive ion channel MscS" evidence="8">
    <location>
        <begin position="115"/>
        <end position="181"/>
    </location>
</feature>
<dbReference type="Pfam" id="PF00924">
    <property type="entry name" value="MS_channel_2nd"/>
    <property type="match status" value="1"/>
</dbReference>
<evidence type="ECO:0000256" key="1">
    <source>
        <dbReference type="ARBA" id="ARBA00004651"/>
    </source>
</evidence>
<dbReference type="Pfam" id="PF21082">
    <property type="entry name" value="MS_channel_3rd"/>
    <property type="match status" value="1"/>
</dbReference>
<keyword evidence="3" id="KW-1003">Cell membrane</keyword>
<feature type="transmembrane region" description="Helical" evidence="7">
    <location>
        <begin position="73"/>
        <end position="92"/>
    </location>
</feature>
<dbReference type="PANTHER" id="PTHR30566:SF25">
    <property type="entry name" value="INNER MEMBRANE PROTEIN"/>
    <property type="match status" value="1"/>
</dbReference>
<organism evidence="11 12">
    <name type="scientific">Candidatus Scatenecus faecavium</name>
    <dbReference type="NCBI Taxonomy" id="2840915"/>
    <lineage>
        <taxon>Bacteria</taxon>
        <taxon>Candidatus Scatenecus</taxon>
    </lineage>
</organism>
<accession>A0A9D1K4Z8</accession>
<dbReference type="InterPro" id="IPR010920">
    <property type="entry name" value="LSM_dom_sf"/>
</dbReference>
<dbReference type="Proteomes" id="UP000824139">
    <property type="component" value="Unassembled WGS sequence"/>
</dbReference>
<dbReference type="SUPFAM" id="SSF50182">
    <property type="entry name" value="Sm-like ribonucleoproteins"/>
    <property type="match status" value="1"/>
</dbReference>
<feature type="transmembrane region" description="Helical" evidence="7">
    <location>
        <begin position="25"/>
        <end position="43"/>
    </location>
</feature>
<evidence type="ECO:0000259" key="9">
    <source>
        <dbReference type="Pfam" id="PF21082"/>
    </source>
</evidence>
<name>A0A9D1K4Z8_9BACT</name>
<evidence type="ECO:0000256" key="4">
    <source>
        <dbReference type="ARBA" id="ARBA00022692"/>
    </source>
</evidence>
<dbReference type="EMBL" id="DVJO01000100">
    <property type="protein sequence ID" value="HIS82884.1"/>
    <property type="molecule type" value="Genomic_DNA"/>
</dbReference>
<dbReference type="Gene3D" id="3.30.70.100">
    <property type="match status" value="1"/>
</dbReference>
<gene>
    <name evidence="11" type="ORF">IAD41_04685</name>
</gene>
<evidence type="ECO:0000256" key="2">
    <source>
        <dbReference type="ARBA" id="ARBA00008017"/>
    </source>
</evidence>
<dbReference type="InterPro" id="IPR011066">
    <property type="entry name" value="MscS_channel_C_sf"/>
</dbReference>
<dbReference type="InterPro" id="IPR011014">
    <property type="entry name" value="MscS_channel_TM-2"/>
</dbReference>
<keyword evidence="4 7" id="KW-0812">Transmembrane</keyword>
<sequence length="287" mass="31927">MDFMDTIIEHLEKFNRLLESTHFDLIFGAIINLLLIAVLFKAVDMMGEKLKNHIINKDGSSQLTQFVPILDKILKFLIVFFIVASFLQSHGYSVSSLITGFGITGLAVGFAANATISNIFGTLAIFSDKAYKIGDYIIANGVEGTVEDVNIRSTKIRTLDNFLYIVPNSSVATGNICNISRAKKRRIVEVFTLTYDTSDEMLERAIKIVEEILGSNKDIHSDYVVFLDTLADSSINIKCIAYAKTKSYNELMKIKSGVILEVVKRFRAEGLDFAFPSTSVYVEKSGN</sequence>
<feature type="transmembrane region" description="Helical" evidence="7">
    <location>
        <begin position="98"/>
        <end position="126"/>
    </location>
</feature>
<dbReference type="InterPro" id="IPR023408">
    <property type="entry name" value="MscS_beta-dom_sf"/>
</dbReference>
<dbReference type="InterPro" id="IPR006685">
    <property type="entry name" value="MscS_channel_2nd"/>
</dbReference>
<comment type="caution">
    <text evidence="11">The sequence shown here is derived from an EMBL/GenBank/DDBJ whole genome shotgun (WGS) entry which is preliminary data.</text>
</comment>
<evidence type="ECO:0000256" key="3">
    <source>
        <dbReference type="ARBA" id="ARBA00022475"/>
    </source>
</evidence>
<dbReference type="Gene3D" id="2.30.30.60">
    <property type="match status" value="1"/>
</dbReference>
<keyword evidence="6 7" id="KW-0472">Membrane</keyword>
<feature type="domain" description="Mechanosensitive ion channel transmembrane helices 2/3" evidence="10">
    <location>
        <begin position="72"/>
        <end position="112"/>
    </location>
</feature>
<evidence type="ECO:0000256" key="6">
    <source>
        <dbReference type="ARBA" id="ARBA00023136"/>
    </source>
</evidence>
<evidence type="ECO:0000313" key="12">
    <source>
        <dbReference type="Proteomes" id="UP000824139"/>
    </source>
</evidence>
<dbReference type="SUPFAM" id="SSF82689">
    <property type="entry name" value="Mechanosensitive channel protein MscS (YggB), C-terminal domain"/>
    <property type="match status" value="1"/>
</dbReference>
<keyword evidence="5 7" id="KW-1133">Transmembrane helix</keyword>
<reference evidence="11" key="2">
    <citation type="journal article" date="2021" name="PeerJ">
        <title>Extensive microbial diversity within the chicken gut microbiome revealed by metagenomics and culture.</title>
        <authorList>
            <person name="Gilroy R."/>
            <person name="Ravi A."/>
            <person name="Getino M."/>
            <person name="Pursley I."/>
            <person name="Horton D.L."/>
            <person name="Alikhan N.F."/>
            <person name="Baker D."/>
            <person name="Gharbi K."/>
            <person name="Hall N."/>
            <person name="Watson M."/>
            <person name="Adriaenssens E.M."/>
            <person name="Foster-Nyarko E."/>
            <person name="Jarju S."/>
            <person name="Secka A."/>
            <person name="Antonio M."/>
            <person name="Oren A."/>
            <person name="Chaudhuri R.R."/>
            <person name="La Ragione R."/>
            <person name="Hildebrand F."/>
            <person name="Pallen M.J."/>
        </authorList>
    </citation>
    <scope>NUCLEOTIDE SEQUENCE</scope>
    <source>
        <strain evidence="11">CHK152-2994</strain>
    </source>
</reference>
<reference evidence="11" key="1">
    <citation type="submission" date="2020-10" db="EMBL/GenBank/DDBJ databases">
        <authorList>
            <person name="Gilroy R."/>
        </authorList>
    </citation>
    <scope>NUCLEOTIDE SEQUENCE</scope>
    <source>
        <strain evidence="11">CHK152-2994</strain>
    </source>
</reference>
<comment type="similarity">
    <text evidence="2">Belongs to the MscS (TC 1.A.23) family.</text>
</comment>
<dbReference type="Gene3D" id="1.10.287.1260">
    <property type="match status" value="1"/>
</dbReference>
<dbReference type="AlphaFoldDB" id="A0A9D1K4Z8"/>
<protein>
    <submittedName>
        <fullName evidence="11">Mechanosensitive ion channel family protein</fullName>
    </submittedName>
</protein>
<dbReference type="SUPFAM" id="SSF82861">
    <property type="entry name" value="Mechanosensitive channel protein MscS (YggB), transmembrane region"/>
    <property type="match status" value="1"/>
</dbReference>
<dbReference type="InterPro" id="IPR049278">
    <property type="entry name" value="MS_channel_C"/>
</dbReference>
<proteinExistence type="inferred from homology"/>
<evidence type="ECO:0000259" key="8">
    <source>
        <dbReference type="Pfam" id="PF00924"/>
    </source>
</evidence>
<evidence type="ECO:0000259" key="10">
    <source>
        <dbReference type="Pfam" id="PF21088"/>
    </source>
</evidence>
<dbReference type="GO" id="GO:0005886">
    <property type="term" value="C:plasma membrane"/>
    <property type="evidence" value="ECO:0007669"/>
    <property type="project" value="UniProtKB-SubCell"/>
</dbReference>
<evidence type="ECO:0000256" key="7">
    <source>
        <dbReference type="SAM" id="Phobius"/>
    </source>
</evidence>
<evidence type="ECO:0000256" key="5">
    <source>
        <dbReference type="ARBA" id="ARBA00022989"/>
    </source>
</evidence>
<comment type="subcellular location">
    <subcellularLocation>
        <location evidence="1">Cell membrane</location>
        <topology evidence="1">Multi-pass membrane protein</topology>
    </subcellularLocation>
</comment>
<feature type="domain" description="Mechanosensitive ion channel MscS C-terminal" evidence="9">
    <location>
        <begin position="190"/>
        <end position="273"/>
    </location>
</feature>